<evidence type="ECO:0000256" key="1">
    <source>
        <dbReference type="SAM" id="Coils"/>
    </source>
</evidence>
<proteinExistence type="predicted"/>
<keyword evidence="3" id="KW-1185">Reference proteome</keyword>
<evidence type="ECO:0000313" key="3">
    <source>
        <dbReference type="Proteomes" id="UP000604046"/>
    </source>
</evidence>
<feature type="coiled-coil region" evidence="1">
    <location>
        <begin position="1703"/>
        <end position="1730"/>
    </location>
</feature>
<evidence type="ECO:0000313" key="2">
    <source>
        <dbReference type="EMBL" id="CAE7231171.1"/>
    </source>
</evidence>
<name>A0A812KMV3_9DINO</name>
<accession>A0A812KMV3</accession>
<protein>
    <submittedName>
        <fullName evidence="2">Uncharacterized protein</fullName>
    </submittedName>
</protein>
<gene>
    <name evidence="2" type="ORF">SNAT2548_LOCUS9459</name>
</gene>
<organism evidence="2 3">
    <name type="scientific">Symbiodinium natans</name>
    <dbReference type="NCBI Taxonomy" id="878477"/>
    <lineage>
        <taxon>Eukaryota</taxon>
        <taxon>Sar</taxon>
        <taxon>Alveolata</taxon>
        <taxon>Dinophyceae</taxon>
        <taxon>Suessiales</taxon>
        <taxon>Symbiodiniaceae</taxon>
        <taxon>Symbiodinium</taxon>
    </lineage>
</organism>
<reference evidence="2" key="1">
    <citation type="submission" date="2021-02" db="EMBL/GenBank/DDBJ databases">
        <authorList>
            <person name="Dougan E. K."/>
            <person name="Rhodes N."/>
            <person name="Thang M."/>
            <person name="Chan C."/>
        </authorList>
    </citation>
    <scope>NUCLEOTIDE SEQUENCE</scope>
</reference>
<dbReference type="PANTHER" id="PTHR23159:SF31">
    <property type="entry name" value="CENTROSOME-ASSOCIATED PROTEIN CEP250 ISOFORM X1"/>
    <property type="match status" value="1"/>
</dbReference>
<dbReference type="PANTHER" id="PTHR23159">
    <property type="entry name" value="CENTROSOMAL PROTEIN 2"/>
    <property type="match status" value="1"/>
</dbReference>
<sequence length="2083" mass="236000">MLMSKPGVLPLFVCSKKTWVSARNSPGERTFLKLPNKVAGTTLSTRPEENPSLAWTSRALHYAEGSFSDDCARIKLEQASGTQHVSGVPSDLDRAHVPGIVFWADKNGLLQLTCDAGWKFEVPENFRKPIMYRCKMGAVGFSVSCCADRETRFLDEREQASLAYGLKTMYRKRMIAESQEQLENLDLWHIGQALLSSPALGQDAKRRLLQAQHKVTSEIEGILEASSAHFGMSMKAQVYNLQVSLQSLRTRLATSASPVPGEVLCRVLAADIAKVTRQAKIVGVALPGRFPMMMEADSFQELMLAVQNAQIGQSLQQEILEILEDLQQIFLEPDQPAKLMCSVCRALVPHFSFENCSDEAKWVLQHLSKVFRSKVRKLQFSEEIPDLVADLDQAAQERGCVWQQLGSVAALTDAVGYIKRIDLQVRRGFINSTLGDRAEVEAAIRTMKAELRQLIYKSAGSPEGSAGLLSDEEEQSLCELVRAQKEETEQTYSEGMLSTKERDDEAKYSKAVRSSMYDAQSEGNDFNMLDRLHREELVKLGTLVQELQSRRVRLQMQKCEDVPQLDETIRLCRAQEACWRHHLQNLKDNETAVRQKSRTIEDQQRNALTNSASTQRELLALYRERDRLCNQISYELQRKADLEHELESERDADLERKKVAEEIQCEIRDLRRAADLCHPFFHREAKEQIGQKIEEKSRRRTEIYKHIEEKNGRLTERIQKANVKLKDLKIELSGKEQEIQRMEKDFNQLGEEEQQVRLRGRYCDKDSSTVAESFQKAYNLSNRLQSKTLALQGLKDSVEQKIEDEEENLCQQWEKICEARESIGDSEGYASKLLLASARRSFAEIERSICAVGLQETAQEGRRLRQEHAKLGEQIAGAEERQKALEERCCEVKLKAQEAEQEVNEKTLEYHKCIQRRNAIDMELKVGAEGKIALCQEQLVTTEAAKEAAQADLQRAKLQILRHKVFGRLKHVGMHRNVKQAEDLNHSNVIKTRAHRDCQEDRDGRRPEGMHPVCNYFQVLDKALKVMVQEGKAPKEFWEEVKMKQEWDHVREHHSQDLLQAFEVLKQELTRYDDDAASTVAEYTDRLEATKQELEAAQMLLSSRKRLDSYITIGRRGKDTASEPSVAKRLLQGLDLLVLDGSTQVASSFGTKPISNFFEEHLFPKLPPVSPDEAADAQKAFGYLLRDQGLTNKELDLSRPLHALHVTDGAEMLHSGAWELLREALIRRFKSSSNDPATLPKLLELEQAKKGLQEVCQEITRCQLDLDLQGRGLVQLKEREEHIKKLLQWNEAEANSLAQASSSEQQLQRMLSMYGQMQAASDEESRKDEELMKQKQAELQAKSFELASAKSQLDPQLVESVVRLLHASSHAMRFGLNIDSLAAGQVNCVYCPGASSEFMGALEAFTRQLAKEINSGSVRLTARSIPSSKLQAILSKLPNVCSEHQSDPDLLSASRYIFQEFQRKRQDKMLEVQHCREGLKADIQALTNRKKIRDEFWKPAAAARVNLIRDFLSFLGQKVVAASRVQRHPKLQEYKLQRATKSFVYQLEVLTSVFGHKELCDAVQALAPMKQKWWCRAVLEVLEPYLEIPKSADRDDPKQVLDVMVSSLKLAASKGFSDTDRLQQLIKKKRPGTGGAEYLLKKLSSRLHEDEDQAGSKPGLLRRAARALASRLWSEAGAPDCKDFTDPWVVYKCQLESKEATREADFRAEVAKKEESIARLEKEKAQILFQDTAEEDYTVDCLDRCIACLEKSAGFLALERRFTSHEEIRGSSADYVVFQHAGRQVAIRLLHSDPLAKGEEIQEIQRVRGNADFVKDELSHLVVRKQRLAQEVAEALQQCGSMDLRQIQLRLRTLGLCLAGYDSFDNGQEVTGIDSLVSVALDALLGQTNPYIVDGVNNTSLALEQQTKQLVSDWGGEESKDLGKILDFVNQHFASPQARLTEARLLTSQHRDYVPLEIPWSNVECCREVKLAILRVQDLRVQGLRVQDRFFLIVPIGKAKMFQDNAAIDLKLRISHLTSQLKGEEDLWAALCHARFQEVHKCSLSDSTTLAAGFRDERANLAKAWSVQDCLRSHGKVAGSILS</sequence>
<keyword evidence="1" id="KW-0175">Coiled coil</keyword>
<feature type="coiled-coil region" evidence="1">
    <location>
        <begin position="854"/>
        <end position="959"/>
    </location>
</feature>
<dbReference type="Proteomes" id="UP000604046">
    <property type="component" value="Unassembled WGS sequence"/>
</dbReference>
<dbReference type="EMBL" id="CAJNDS010000737">
    <property type="protein sequence ID" value="CAE7231171.1"/>
    <property type="molecule type" value="Genomic_DNA"/>
</dbReference>
<feature type="coiled-coil region" evidence="1">
    <location>
        <begin position="704"/>
        <end position="759"/>
    </location>
</feature>
<comment type="caution">
    <text evidence="2">The sequence shown here is derived from an EMBL/GenBank/DDBJ whole genome shotgun (WGS) entry which is preliminary data.</text>
</comment>